<dbReference type="EMBL" id="MFAE01000002">
    <property type="protein sequence ID" value="OGD67643.1"/>
    <property type="molecule type" value="Genomic_DNA"/>
</dbReference>
<keyword evidence="1" id="KW-0472">Membrane</keyword>
<feature type="transmembrane region" description="Helical" evidence="1">
    <location>
        <begin position="6"/>
        <end position="27"/>
    </location>
</feature>
<organism evidence="2 3">
    <name type="scientific">Candidatus Campbellbacteria bacterium RIFOXYC2_FULL_35_25</name>
    <dbReference type="NCBI Taxonomy" id="1797582"/>
    <lineage>
        <taxon>Bacteria</taxon>
        <taxon>Candidatus Campbelliibacteriota</taxon>
    </lineage>
</organism>
<feature type="transmembrane region" description="Helical" evidence="1">
    <location>
        <begin position="66"/>
        <end position="89"/>
    </location>
</feature>
<gene>
    <name evidence="2" type="ORF">A2442_03665</name>
</gene>
<sequence length="95" mass="10383">MEVSFSVVVDLIFFSILVGSSLLLFIMLRGYGGSIGKSFGIIGWGALVFGFACILEKFLLQFFGSYGSLISIFKNFLDATALLLILYGFKSFLGK</sequence>
<dbReference type="AlphaFoldDB" id="A0A1F5EJW3"/>
<comment type="caution">
    <text evidence="2">The sequence shown here is derived from an EMBL/GenBank/DDBJ whole genome shotgun (WGS) entry which is preliminary data.</text>
</comment>
<evidence type="ECO:0000313" key="3">
    <source>
        <dbReference type="Proteomes" id="UP000179003"/>
    </source>
</evidence>
<accession>A0A1F5EJW3</accession>
<evidence type="ECO:0000313" key="2">
    <source>
        <dbReference type="EMBL" id="OGD67643.1"/>
    </source>
</evidence>
<reference evidence="2 3" key="1">
    <citation type="journal article" date="2016" name="Nat. Commun.">
        <title>Thousands of microbial genomes shed light on interconnected biogeochemical processes in an aquifer system.</title>
        <authorList>
            <person name="Anantharaman K."/>
            <person name="Brown C.T."/>
            <person name="Hug L.A."/>
            <person name="Sharon I."/>
            <person name="Castelle C.J."/>
            <person name="Probst A.J."/>
            <person name="Thomas B.C."/>
            <person name="Singh A."/>
            <person name="Wilkins M.J."/>
            <person name="Karaoz U."/>
            <person name="Brodie E.L."/>
            <person name="Williams K.H."/>
            <person name="Hubbard S.S."/>
            <person name="Banfield J.F."/>
        </authorList>
    </citation>
    <scope>NUCLEOTIDE SEQUENCE [LARGE SCALE GENOMIC DNA]</scope>
</reference>
<keyword evidence="1" id="KW-0812">Transmembrane</keyword>
<feature type="transmembrane region" description="Helical" evidence="1">
    <location>
        <begin position="39"/>
        <end position="60"/>
    </location>
</feature>
<name>A0A1F5EJW3_9BACT</name>
<evidence type="ECO:0000256" key="1">
    <source>
        <dbReference type="SAM" id="Phobius"/>
    </source>
</evidence>
<protein>
    <submittedName>
        <fullName evidence="2">Uncharacterized protein</fullName>
    </submittedName>
</protein>
<proteinExistence type="predicted"/>
<keyword evidence="1" id="KW-1133">Transmembrane helix</keyword>
<dbReference type="Proteomes" id="UP000179003">
    <property type="component" value="Unassembled WGS sequence"/>
</dbReference>
<dbReference type="STRING" id="1797582.A2442_03665"/>